<sequence length="76" mass="8395">MARVTAFVTVLVFGVLFAAPAFGQTTPQPGPSLNPPQNQSLSDDARQKLIIALIVIVLFAIVWYGRRIRKKRQKSS</sequence>
<feature type="transmembrane region" description="Helical" evidence="1">
    <location>
        <begin position="47"/>
        <end position="65"/>
    </location>
</feature>
<evidence type="ECO:0008006" key="5">
    <source>
        <dbReference type="Google" id="ProtNLM"/>
    </source>
</evidence>
<keyword evidence="4" id="KW-1185">Reference proteome</keyword>
<keyword evidence="2" id="KW-0732">Signal</keyword>
<gene>
    <name evidence="3" type="ORF">BCF44_101756</name>
</gene>
<feature type="signal peptide" evidence="2">
    <location>
        <begin position="1"/>
        <end position="23"/>
    </location>
</feature>
<dbReference type="OrthoDB" id="9922600at2"/>
<proteinExistence type="predicted"/>
<dbReference type="AlphaFoldDB" id="A0A3E0IAN1"/>
<reference evidence="3 4" key="1">
    <citation type="submission" date="2018-08" db="EMBL/GenBank/DDBJ databases">
        <title>Genomic Encyclopedia of Archaeal and Bacterial Type Strains, Phase II (KMG-II): from individual species to whole genera.</title>
        <authorList>
            <person name="Goeker M."/>
        </authorList>
    </citation>
    <scope>NUCLEOTIDE SEQUENCE [LARGE SCALE GENOMIC DNA]</scope>
    <source>
        <strain evidence="3 4">DSM 45791</strain>
    </source>
</reference>
<dbReference type="Proteomes" id="UP000256269">
    <property type="component" value="Unassembled WGS sequence"/>
</dbReference>
<keyword evidence="1" id="KW-0812">Transmembrane</keyword>
<dbReference type="RefSeq" id="WP_116172592.1">
    <property type="nucleotide sequence ID" value="NZ_CP144375.1"/>
</dbReference>
<name>A0A3E0IAN1_9PSEU</name>
<evidence type="ECO:0000256" key="2">
    <source>
        <dbReference type="SAM" id="SignalP"/>
    </source>
</evidence>
<accession>A0A3E0IAN1</accession>
<feature type="chain" id="PRO_5017581607" description="LPXTG-motif cell wall-anchored protein" evidence="2">
    <location>
        <begin position="24"/>
        <end position="76"/>
    </location>
</feature>
<evidence type="ECO:0000313" key="3">
    <source>
        <dbReference type="EMBL" id="REH55730.1"/>
    </source>
</evidence>
<organism evidence="3 4">
    <name type="scientific">Kutzneria buriramensis</name>
    <dbReference type="NCBI Taxonomy" id="1045776"/>
    <lineage>
        <taxon>Bacteria</taxon>
        <taxon>Bacillati</taxon>
        <taxon>Actinomycetota</taxon>
        <taxon>Actinomycetes</taxon>
        <taxon>Pseudonocardiales</taxon>
        <taxon>Pseudonocardiaceae</taxon>
        <taxon>Kutzneria</taxon>
    </lineage>
</organism>
<dbReference type="EMBL" id="QUNO01000001">
    <property type="protein sequence ID" value="REH55730.1"/>
    <property type="molecule type" value="Genomic_DNA"/>
</dbReference>
<keyword evidence="1" id="KW-1133">Transmembrane helix</keyword>
<keyword evidence="1" id="KW-0472">Membrane</keyword>
<comment type="caution">
    <text evidence="3">The sequence shown here is derived from an EMBL/GenBank/DDBJ whole genome shotgun (WGS) entry which is preliminary data.</text>
</comment>
<protein>
    <recommendedName>
        <fullName evidence="5">LPXTG-motif cell wall-anchored protein</fullName>
    </recommendedName>
</protein>
<evidence type="ECO:0000313" key="4">
    <source>
        <dbReference type="Proteomes" id="UP000256269"/>
    </source>
</evidence>
<evidence type="ECO:0000256" key="1">
    <source>
        <dbReference type="SAM" id="Phobius"/>
    </source>
</evidence>